<dbReference type="Proteomes" id="UP001497497">
    <property type="component" value="Unassembled WGS sequence"/>
</dbReference>
<dbReference type="InterPro" id="IPR002110">
    <property type="entry name" value="Ankyrin_rpt"/>
</dbReference>
<feature type="repeat" description="ANK" evidence="3">
    <location>
        <begin position="40"/>
        <end position="67"/>
    </location>
</feature>
<organism evidence="4 5">
    <name type="scientific">Lymnaea stagnalis</name>
    <name type="common">Great pond snail</name>
    <name type="synonym">Helix stagnalis</name>
    <dbReference type="NCBI Taxonomy" id="6523"/>
    <lineage>
        <taxon>Eukaryota</taxon>
        <taxon>Metazoa</taxon>
        <taxon>Spiralia</taxon>
        <taxon>Lophotrochozoa</taxon>
        <taxon>Mollusca</taxon>
        <taxon>Gastropoda</taxon>
        <taxon>Heterobranchia</taxon>
        <taxon>Euthyneura</taxon>
        <taxon>Panpulmonata</taxon>
        <taxon>Hygrophila</taxon>
        <taxon>Lymnaeoidea</taxon>
        <taxon>Lymnaeidae</taxon>
        <taxon>Lymnaea</taxon>
    </lineage>
</organism>
<dbReference type="PANTHER" id="PTHR24124">
    <property type="entry name" value="ANKYRIN REPEAT FAMILY A"/>
    <property type="match status" value="1"/>
</dbReference>
<dbReference type="GO" id="GO:0005634">
    <property type="term" value="C:nucleus"/>
    <property type="evidence" value="ECO:0007669"/>
    <property type="project" value="TreeGrafter"/>
</dbReference>
<keyword evidence="2 3" id="KW-0040">ANK repeat</keyword>
<dbReference type="Gene3D" id="1.25.40.20">
    <property type="entry name" value="Ankyrin repeat-containing domain"/>
    <property type="match status" value="1"/>
</dbReference>
<name>A0AAV2HBI2_LYMST</name>
<dbReference type="PANTHER" id="PTHR24124:SF14">
    <property type="entry name" value="CHROMOSOME UNDETERMINED SCAFFOLD_25, WHOLE GENOME SHOTGUN SEQUENCE"/>
    <property type="match status" value="1"/>
</dbReference>
<dbReference type="PROSITE" id="PS50297">
    <property type="entry name" value="ANK_REP_REGION"/>
    <property type="match status" value="2"/>
</dbReference>
<dbReference type="PROSITE" id="PS50088">
    <property type="entry name" value="ANK_REPEAT"/>
    <property type="match status" value="2"/>
</dbReference>
<dbReference type="AlphaFoldDB" id="A0AAV2HBI2"/>
<dbReference type="Pfam" id="PF12796">
    <property type="entry name" value="Ank_2"/>
    <property type="match status" value="1"/>
</dbReference>
<dbReference type="InterPro" id="IPR036770">
    <property type="entry name" value="Ankyrin_rpt-contain_sf"/>
</dbReference>
<evidence type="ECO:0000256" key="2">
    <source>
        <dbReference type="ARBA" id="ARBA00023043"/>
    </source>
</evidence>
<feature type="non-terminal residue" evidence="4">
    <location>
        <position position="1"/>
    </location>
</feature>
<keyword evidence="1" id="KW-0677">Repeat</keyword>
<keyword evidence="5" id="KW-1185">Reference proteome</keyword>
<feature type="repeat" description="ANK" evidence="3">
    <location>
        <begin position="2"/>
        <end position="22"/>
    </location>
</feature>
<dbReference type="EMBL" id="CAXITT010000081">
    <property type="protein sequence ID" value="CAL1531138.1"/>
    <property type="molecule type" value="Genomic_DNA"/>
</dbReference>
<dbReference type="SUPFAM" id="SSF48403">
    <property type="entry name" value="Ankyrin repeat"/>
    <property type="match status" value="1"/>
</dbReference>
<protein>
    <submittedName>
        <fullName evidence="4">Uncharacterized protein</fullName>
    </submittedName>
</protein>
<dbReference type="SMART" id="SM00248">
    <property type="entry name" value="ANK"/>
    <property type="match status" value="2"/>
</dbReference>
<accession>A0AAV2HBI2</accession>
<evidence type="ECO:0000256" key="3">
    <source>
        <dbReference type="PROSITE-ProRule" id="PRU00023"/>
    </source>
</evidence>
<dbReference type="GO" id="GO:0010468">
    <property type="term" value="P:regulation of gene expression"/>
    <property type="evidence" value="ECO:0007669"/>
    <property type="project" value="TreeGrafter"/>
</dbReference>
<comment type="caution">
    <text evidence="4">The sequence shown here is derived from an EMBL/GenBank/DDBJ whole genome shotgun (WGS) entry which is preliminary data.</text>
</comment>
<evidence type="ECO:0000256" key="1">
    <source>
        <dbReference type="ARBA" id="ARBA00022737"/>
    </source>
</evidence>
<gene>
    <name evidence="4" type="ORF">GSLYS_00005233001</name>
</gene>
<sequence>DDGSTPVHYAATQGNVDMLRAMYLMDKKRMNMAVSMRDIQGKTPLHWATFFNHVDVVKYLISLVIRI</sequence>
<evidence type="ECO:0000313" key="4">
    <source>
        <dbReference type="EMBL" id="CAL1531138.1"/>
    </source>
</evidence>
<proteinExistence type="predicted"/>
<reference evidence="4 5" key="1">
    <citation type="submission" date="2024-04" db="EMBL/GenBank/DDBJ databases">
        <authorList>
            <consortium name="Genoscope - CEA"/>
            <person name="William W."/>
        </authorList>
    </citation>
    <scope>NUCLEOTIDE SEQUENCE [LARGE SCALE GENOMIC DNA]</scope>
</reference>
<evidence type="ECO:0000313" key="5">
    <source>
        <dbReference type="Proteomes" id="UP001497497"/>
    </source>
</evidence>